<dbReference type="InterPro" id="IPR041577">
    <property type="entry name" value="RT_RNaseH_2"/>
</dbReference>
<proteinExistence type="predicted"/>
<dbReference type="Gene3D" id="3.30.70.270">
    <property type="match status" value="1"/>
</dbReference>
<dbReference type="FunFam" id="3.30.70.270:FF:000020">
    <property type="entry name" value="Transposon Tf2-6 polyprotein-like Protein"/>
    <property type="match status" value="1"/>
</dbReference>
<gene>
    <name evidence="3" type="ORF">HHK36_026118</name>
</gene>
<dbReference type="InterPro" id="IPR050951">
    <property type="entry name" value="Retrovirus_Pol_polyprotein"/>
</dbReference>
<name>A0A834YMV2_TETSI</name>
<dbReference type="FunFam" id="3.10.20.370:FF:000001">
    <property type="entry name" value="Retrovirus-related Pol polyprotein from transposon 17.6-like protein"/>
    <property type="match status" value="1"/>
</dbReference>
<dbReference type="PANTHER" id="PTHR37984">
    <property type="entry name" value="PROTEIN CBG26694"/>
    <property type="match status" value="1"/>
</dbReference>
<dbReference type="InterPro" id="IPR043502">
    <property type="entry name" value="DNA/RNA_pol_sf"/>
</dbReference>
<comment type="caution">
    <text evidence="3">The sequence shown here is derived from an EMBL/GenBank/DDBJ whole genome shotgun (WGS) entry which is preliminary data.</text>
</comment>
<reference evidence="3 4" key="1">
    <citation type="submission" date="2020-04" db="EMBL/GenBank/DDBJ databases">
        <title>Plant Genome Project.</title>
        <authorList>
            <person name="Zhang R.-G."/>
        </authorList>
    </citation>
    <scope>NUCLEOTIDE SEQUENCE [LARGE SCALE GENOMIC DNA]</scope>
    <source>
        <strain evidence="3">YNK0</strain>
        <tissue evidence="3">Leaf</tissue>
    </source>
</reference>
<dbReference type="PANTHER" id="PTHR37984:SF5">
    <property type="entry name" value="PROTEIN NYNRIN-LIKE"/>
    <property type="match status" value="1"/>
</dbReference>
<feature type="domain" description="Reverse transcriptase/retrotransposon-derived protein RNase H-like" evidence="2">
    <location>
        <begin position="59"/>
        <end position="153"/>
    </location>
</feature>
<dbReference type="SUPFAM" id="SSF56672">
    <property type="entry name" value="DNA/RNA polymerases"/>
    <property type="match status" value="1"/>
</dbReference>
<evidence type="ECO:0000256" key="1">
    <source>
        <dbReference type="ARBA" id="ARBA00023268"/>
    </source>
</evidence>
<dbReference type="OMA" id="RASTYIC"/>
<keyword evidence="1" id="KW-0511">Multifunctional enzyme</keyword>
<evidence type="ECO:0000313" key="3">
    <source>
        <dbReference type="EMBL" id="KAF8389423.1"/>
    </source>
</evidence>
<dbReference type="EMBL" id="JABCRI010000019">
    <property type="protein sequence ID" value="KAF8389423.1"/>
    <property type="molecule type" value="Genomic_DNA"/>
</dbReference>
<dbReference type="AlphaFoldDB" id="A0A834YMV2"/>
<accession>A0A834YMV2</accession>
<sequence length="246" mass="27581">MGGGKSNQDCLYGGWPTLSNIRGLRGFIGLTGYYCRFVRDYGKIAAPLTALLRKDQFGWSEDTEKAFDHLKKAMITTSVLALPNFSIPFVLECDAFGKGIGAVLMQDGRPIAFFSKALLGRNLALSTYEKEMIAIIQAISKWRPYLLGRKFTILTDDKSLKFFLDQRVAIVVADALSRQDHEAHIHALSIPRLALWEDFRTKVATNEELCKILTHLVEDPTTLHVYSSHDGVLCYKNRLALPSLQV</sequence>
<protein>
    <recommendedName>
        <fullName evidence="2">Reverse transcriptase/retrotransposon-derived protein RNase H-like domain-containing protein</fullName>
    </recommendedName>
</protein>
<dbReference type="InterPro" id="IPR043128">
    <property type="entry name" value="Rev_trsase/Diguanyl_cyclase"/>
</dbReference>
<dbReference type="CDD" id="cd09274">
    <property type="entry name" value="RNase_HI_RT_Ty3"/>
    <property type="match status" value="1"/>
</dbReference>
<dbReference type="GO" id="GO:0003824">
    <property type="term" value="F:catalytic activity"/>
    <property type="evidence" value="ECO:0007669"/>
    <property type="project" value="UniProtKB-KW"/>
</dbReference>
<dbReference type="Gene3D" id="3.10.20.370">
    <property type="match status" value="1"/>
</dbReference>
<organism evidence="3 4">
    <name type="scientific">Tetracentron sinense</name>
    <name type="common">Spur-leaf</name>
    <dbReference type="NCBI Taxonomy" id="13715"/>
    <lineage>
        <taxon>Eukaryota</taxon>
        <taxon>Viridiplantae</taxon>
        <taxon>Streptophyta</taxon>
        <taxon>Embryophyta</taxon>
        <taxon>Tracheophyta</taxon>
        <taxon>Spermatophyta</taxon>
        <taxon>Magnoliopsida</taxon>
        <taxon>Trochodendrales</taxon>
        <taxon>Trochodendraceae</taxon>
        <taxon>Tetracentron</taxon>
    </lineage>
</organism>
<keyword evidence="4" id="KW-1185">Reference proteome</keyword>
<dbReference type="OrthoDB" id="1909920at2759"/>
<dbReference type="Pfam" id="PF17919">
    <property type="entry name" value="RT_RNaseH_2"/>
    <property type="match status" value="1"/>
</dbReference>
<evidence type="ECO:0000313" key="4">
    <source>
        <dbReference type="Proteomes" id="UP000655225"/>
    </source>
</evidence>
<dbReference type="Proteomes" id="UP000655225">
    <property type="component" value="Unassembled WGS sequence"/>
</dbReference>
<evidence type="ECO:0000259" key="2">
    <source>
        <dbReference type="Pfam" id="PF17919"/>
    </source>
</evidence>